<dbReference type="InterPro" id="IPR012337">
    <property type="entry name" value="RNaseH-like_sf"/>
</dbReference>
<evidence type="ECO:0000256" key="1">
    <source>
        <dbReference type="SAM" id="MobiDB-lite"/>
    </source>
</evidence>
<evidence type="ECO:0000313" key="5">
    <source>
        <dbReference type="Proteomes" id="UP001558652"/>
    </source>
</evidence>
<keyword evidence="5" id="KW-1185">Reference proteome</keyword>
<comment type="caution">
    <text evidence="4">The sequence shown here is derived from an EMBL/GenBank/DDBJ whole genome shotgun (WGS) entry which is preliminary data.</text>
</comment>
<feature type="region of interest" description="Disordered" evidence="1">
    <location>
        <begin position="526"/>
        <end position="547"/>
    </location>
</feature>
<dbReference type="EMBL" id="JBFDAA010000023">
    <property type="protein sequence ID" value="KAL1110197.1"/>
    <property type="molecule type" value="Genomic_DNA"/>
</dbReference>
<evidence type="ECO:0000313" key="4">
    <source>
        <dbReference type="EMBL" id="KAL1110197.1"/>
    </source>
</evidence>
<dbReference type="PANTHER" id="PTHR33327">
    <property type="entry name" value="ENDONUCLEASE"/>
    <property type="match status" value="1"/>
</dbReference>
<dbReference type="Proteomes" id="UP001558652">
    <property type="component" value="Unassembled WGS sequence"/>
</dbReference>
<dbReference type="Pfam" id="PF23055">
    <property type="entry name" value="DUF7041"/>
    <property type="match status" value="1"/>
</dbReference>
<feature type="domain" description="Integrase zinc-binding" evidence="2">
    <location>
        <begin position="413"/>
        <end position="444"/>
    </location>
</feature>
<evidence type="ECO:0000259" key="2">
    <source>
        <dbReference type="Pfam" id="PF17921"/>
    </source>
</evidence>
<organism evidence="4 5">
    <name type="scientific">Ranatra chinensis</name>
    <dbReference type="NCBI Taxonomy" id="642074"/>
    <lineage>
        <taxon>Eukaryota</taxon>
        <taxon>Metazoa</taxon>
        <taxon>Ecdysozoa</taxon>
        <taxon>Arthropoda</taxon>
        <taxon>Hexapoda</taxon>
        <taxon>Insecta</taxon>
        <taxon>Pterygota</taxon>
        <taxon>Neoptera</taxon>
        <taxon>Paraneoptera</taxon>
        <taxon>Hemiptera</taxon>
        <taxon>Heteroptera</taxon>
        <taxon>Panheteroptera</taxon>
        <taxon>Nepomorpha</taxon>
        <taxon>Nepidae</taxon>
        <taxon>Ranatrinae</taxon>
        <taxon>Ranatra</taxon>
    </lineage>
</organism>
<feature type="domain" description="DUF7041" evidence="3">
    <location>
        <begin position="161"/>
        <end position="239"/>
    </location>
</feature>
<dbReference type="PANTHER" id="PTHR33327:SF3">
    <property type="entry name" value="RNA-DIRECTED DNA POLYMERASE"/>
    <property type="match status" value="1"/>
</dbReference>
<evidence type="ECO:0000259" key="3">
    <source>
        <dbReference type="Pfam" id="PF23055"/>
    </source>
</evidence>
<dbReference type="InterPro" id="IPR036397">
    <property type="entry name" value="RNaseH_sf"/>
</dbReference>
<dbReference type="InterPro" id="IPR055469">
    <property type="entry name" value="DUF7041"/>
</dbReference>
<reference evidence="4 5" key="1">
    <citation type="submission" date="2024-07" db="EMBL/GenBank/DDBJ databases">
        <title>Chromosome-level genome assembly of the water stick insect Ranatra chinensis (Heteroptera: Nepidae).</title>
        <authorList>
            <person name="Liu X."/>
        </authorList>
    </citation>
    <scope>NUCLEOTIDE SEQUENCE [LARGE SCALE GENOMIC DNA]</scope>
    <source>
        <strain evidence="4">Cailab_2021Rc</strain>
        <tissue evidence="4">Muscle</tissue>
    </source>
</reference>
<protein>
    <recommendedName>
        <fullName evidence="6">Integrase zinc-binding domain-containing protein</fullName>
    </recommendedName>
</protein>
<feature type="compositionally biased region" description="Basic and acidic residues" evidence="1">
    <location>
        <begin position="50"/>
        <end position="59"/>
    </location>
</feature>
<dbReference type="Pfam" id="PF17921">
    <property type="entry name" value="Integrase_H2C2"/>
    <property type="match status" value="1"/>
</dbReference>
<name>A0ABD0XSN9_9HEMI</name>
<accession>A0ABD0XSN9</accession>
<evidence type="ECO:0008006" key="6">
    <source>
        <dbReference type="Google" id="ProtNLM"/>
    </source>
</evidence>
<feature type="region of interest" description="Disordered" evidence="1">
    <location>
        <begin position="44"/>
        <end position="71"/>
    </location>
</feature>
<dbReference type="InterPro" id="IPR041588">
    <property type="entry name" value="Integrase_H2C2"/>
</dbReference>
<gene>
    <name evidence="4" type="ORF">AAG570_008274</name>
</gene>
<dbReference type="SUPFAM" id="SSF53098">
    <property type="entry name" value="Ribonuclease H-like"/>
    <property type="match status" value="1"/>
</dbReference>
<dbReference type="Gene3D" id="3.30.420.10">
    <property type="entry name" value="Ribonuclease H-like superfamily/Ribonuclease H"/>
    <property type="match status" value="1"/>
</dbReference>
<sequence>MFQKNKTQETTENGQVSNICCPSLPPFVLLYLRARQSGMALCAPQVPRTRSQEWSDQDKRHPKTDSGGPLTQHIVDTRGKHHSAFACEVPQSSSETLHWRNKGSSKPSSAQGIITCSFYKSPKDDRHCLLSDTLPWRDPGPAPPQAPPTSFPTTLCVLPRLPPFWTADSVPWFIQVEAIFATSCVNSQIDLVVRSLDYEVIQRVADTVQFPSDQPYVAIKSALIEAHSRSGSGRALQLLGQQMLGDRKQPISGLPTVSGQKLLGLLLKTPSATSGRYSRDDSSKFIRTKAPHVCLRQPHLNAPPRHTRQLTYIIQFTMARAGSDDPVADALSRIEELGLLNALDTITKAQKSEEDIVTLLLREHNKPKWLCLPGVDCNNLCDNSTGTPRVYLPTPAIHRHRIPRDQSPRCPRYKYVTSKYWWPAMDKDMTAWVKTCTSCQKAKVSRHTLSHPHQLGRTATFSQWWATCRWVHSMARAIPLGNPTAENVTQAFFLIWVSRFGVHQRITTDQEKQFESGLIQITFKSSGDQTVPHDSISPTIERHGREP</sequence>
<proteinExistence type="predicted"/>
<dbReference type="Gene3D" id="1.10.340.70">
    <property type="match status" value="1"/>
</dbReference>
<dbReference type="AlphaFoldDB" id="A0ABD0XSN9"/>